<evidence type="ECO:0000256" key="3">
    <source>
        <dbReference type="ARBA" id="ARBA00022529"/>
    </source>
</evidence>
<dbReference type="AlphaFoldDB" id="A0AA39HBI6"/>
<dbReference type="Proteomes" id="UP001175271">
    <property type="component" value="Unassembled WGS sequence"/>
</dbReference>
<dbReference type="GO" id="GO:0031640">
    <property type="term" value="P:killing of cells of another organism"/>
    <property type="evidence" value="ECO:0007669"/>
    <property type="project" value="UniProtKB-KW"/>
</dbReference>
<sequence>MSRCWLQPGQRLRQLRLLPDQAPVLHRLWNPWQATRRIQRNSWRRCTNDYNCATQYVNAFIKHYSGKCPGKRRCEKDTDRRSSTAVDVIEFFETSHNNPMLIA</sequence>
<keyword evidence="6" id="KW-0326">Glycosidase</keyword>
<reference evidence="8" key="1">
    <citation type="submission" date="2023-06" db="EMBL/GenBank/DDBJ databases">
        <title>Genomic analysis of the entomopathogenic nematode Steinernema hermaphroditum.</title>
        <authorList>
            <person name="Schwarz E.M."/>
            <person name="Heppert J.K."/>
            <person name="Baniya A."/>
            <person name="Schwartz H.T."/>
            <person name="Tan C.-H."/>
            <person name="Antoshechkin I."/>
            <person name="Sternberg P.W."/>
            <person name="Goodrich-Blair H."/>
            <person name="Dillman A.R."/>
        </authorList>
    </citation>
    <scope>NUCLEOTIDE SEQUENCE</scope>
    <source>
        <strain evidence="8">PS9179</strain>
        <tissue evidence="8">Whole animal</tissue>
    </source>
</reference>
<evidence type="ECO:0000256" key="5">
    <source>
        <dbReference type="ARBA" id="ARBA00022801"/>
    </source>
</evidence>
<comment type="caution">
    <text evidence="8">The sequence shown here is derived from an EMBL/GenBank/DDBJ whole genome shotgun (WGS) entry which is preliminary data.</text>
</comment>
<proteinExistence type="predicted"/>
<evidence type="ECO:0000256" key="1">
    <source>
        <dbReference type="ARBA" id="ARBA00000632"/>
    </source>
</evidence>
<dbReference type="EMBL" id="JAUCMV010000004">
    <property type="protein sequence ID" value="KAK0401664.1"/>
    <property type="molecule type" value="Genomic_DNA"/>
</dbReference>
<protein>
    <recommendedName>
        <fullName evidence="2">lysozyme</fullName>
        <ecNumber evidence="2">3.2.1.17</ecNumber>
    </recommendedName>
</protein>
<keyword evidence="7" id="KW-1015">Disulfide bond</keyword>
<accession>A0AA39HBI6</accession>
<evidence type="ECO:0000256" key="2">
    <source>
        <dbReference type="ARBA" id="ARBA00012732"/>
    </source>
</evidence>
<keyword evidence="5" id="KW-0378">Hydrolase</keyword>
<dbReference type="GO" id="GO:0042742">
    <property type="term" value="P:defense response to bacterium"/>
    <property type="evidence" value="ECO:0007669"/>
    <property type="project" value="UniProtKB-KW"/>
</dbReference>
<evidence type="ECO:0000256" key="6">
    <source>
        <dbReference type="ARBA" id="ARBA00023295"/>
    </source>
</evidence>
<feature type="disulfide bond" evidence="7">
    <location>
        <begin position="46"/>
        <end position="52"/>
    </location>
</feature>
<dbReference type="Pfam" id="PF05497">
    <property type="entry name" value="Destabilase"/>
    <property type="match status" value="1"/>
</dbReference>
<keyword evidence="9" id="KW-1185">Reference proteome</keyword>
<name>A0AA39HBI6_9BILA</name>
<evidence type="ECO:0000256" key="4">
    <source>
        <dbReference type="ARBA" id="ARBA00022638"/>
    </source>
</evidence>
<keyword evidence="3" id="KW-0929">Antimicrobial</keyword>
<keyword evidence="4" id="KW-0081">Bacteriolytic enzyme</keyword>
<evidence type="ECO:0000313" key="9">
    <source>
        <dbReference type="Proteomes" id="UP001175271"/>
    </source>
</evidence>
<dbReference type="GO" id="GO:0003796">
    <property type="term" value="F:lysozyme activity"/>
    <property type="evidence" value="ECO:0007669"/>
    <property type="project" value="UniProtKB-EC"/>
</dbReference>
<dbReference type="EC" id="3.2.1.17" evidence="2"/>
<evidence type="ECO:0000313" key="8">
    <source>
        <dbReference type="EMBL" id="KAK0401664.1"/>
    </source>
</evidence>
<evidence type="ECO:0000256" key="7">
    <source>
        <dbReference type="PIRSR" id="PIRSR608597-3"/>
    </source>
</evidence>
<dbReference type="InterPro" id="IPR008597">
    <property type="entry name" value="Invert_lysozyme"/>
</dbReference>
<gene>
    <name evidence="8" type="ORF">QR680_015904</name>
</gene>
<dbReference type="Gene3D" id="1.10.530.10">
    <property type="match status" value="1"/>
</dbReference>
<comment type="catalytic activity">
    <reaction evidence="1">
        <text>Hydrolysis of (1-&gt;4)-beta-linkages between N-acetylmuramic acid and N-acetyl-D-glucosamine residues in a peptidoglycan and between N-acetyl-D-glucosamine residues in chitodextrins.</text>
        <dbReference type="EC" id="3.2.1.17"/>
    </reaction>
</comment>
<organism evidence="8 9">
    <name type="scientific">Steinernema hermaphroditum</name>
    <dbReference type="NCBI Taxonomy" id="289476"/>
    <lineage>
        <taxon>Eukaryota</taxon>
        <taxon>Metazoa</taxon>
        <taxon>Ecdysozoa</taxon>
        <taxon>Nematoda</taxon>
        <taxon>Chromadorea</taxon>
        <taxon>Rhabditida</taxon>
        <taxon>Tylenchina</taxon>
        <taxon>Panagrolaimomorpha</taxon>
        <taxon>Strongyloidoidea</taxon>
        <taxon>Steinernematidae</taxon>
        <taxon>Steinernema</taxon>
    </lineage>
</organism>